<dbReference type="InterPro" id="IPR050754">
    <property type="entry name" value="FKBP4/5/8-like"/>
</dbReference>
<sequence length="318" mass="35664">MGTRFYKLAAVLSMCMLLAGCRDKGPSEVELARDEGISYMEQADYQNAITAFENAYSLCDEKMPETKTDISLYEAACQFKMGDFEGVKDTCSRILELAENVDAYYMRGAAFLKLGEAELAKADFDAASLLAPEDYGLFLDIYKQYEEQNQSAVGDEYLQKALNIPGEEMEDYYQKGSIYFYLGEYTKAQEMLAKPAEAKHKEAMMLMGEVYLALGDSVHARNVYQQYMEEYGEAAEAYNGIVLCELADGNYDAAISSAETGLALEADESTKRDLLYNEIVAYERKGDFATAKTVAAQFAELYPDDEEGKKEYDFLSTR</sequence>
<keyword evidence="4" id="KW-0413">Isomerase</keyword>
<reference evidence="6" key="1">
    <citation type="submission" date="2009-07" db="EMBL/GenBank/DDBJ databases">
        <authorList>
            <person name="Weinstock G."/>
            <person name="Sodergren E."/>
            <person name="Clifton S."/>
            <person name="Fulton L."/>
            <person name="Fulton B."/>
            <person name="Courtney L."/>
            <person name="Fronick C."/>
            <person name="Harrison M."/>
            <person name="Strong C."/>
            <person name="Farmer C."/>
            <person name="Delahaunty K."/>
            <person name="Markovic C."/>
            <person name="Hall O."/>
            <person name="Minx P."/>
            <person name="Tomlinson C."/>
            <person name="Mitreva M."/>
            <person name="Nelson J."/>
            <person name="Hou S."/>
            <person name="Wollam A."/>
            <person name="Pepin K.H."/>
            <person name="Johnson M."/>
            <person name="Bhonagiri V."/>
            <person name="Nash W.E."/>
            <person name="Warren W."/>
            <person name="Chinwalla A."/>
            <person name="Mardis E.R."/>
            <person name="Wilson R.K."/>
        </authorList>
    </citation>
    <scope>NUCLEOTIDE SEQUENCE [LARGE SCALE GENOMIC DNA]</scope>
    <source>
        <strain evidence="6">DSM 14469</strain>
    </source>
</reference>
<proteinExistence type="predicted"/>
<dbReference type="SUPFAM" id="SSF48452">
    <property type="entry name" value="TPR-like"/>
    <property type="match status" value="2"/>
</dbReference>
<evidence type="ECO:0000313" key="7">
    <source>
        <dbReference type="Proteomes" id="UP000005561"/>
    </source>
</evidence>
<dbReference type="RefSeq" id="WP_006860449.1">
    <property type="nucleotide sequence ID" value="NZ_ACCL02000002.1"/>
</dbReference>
<evidence type="ECO:0000313" key="6">
    <source>
        <dbReference type="EMBL" id="EET62614.1"/>
    </source>
</evidence>
<evidence type="ECO:0000256" key="5">
    <source>
        <dbReference type="PROSITE-ProRule" id="PRU00339"/>
    </source>
</evidence>
<accession>C6LAK7</accession>
<protein>
    <recommendedName>
        <fullName evidence="2">peptidylprolyl isomerase</fullName>
        <ecNumber evidence="2">5.2.1.8</ecNumber>
    </recommendedName>
</protein>
<dbReference type="Gene3D" id="1.25.40.10">
    <property type="entry name" value="Tetratricopeptide repeat domain"/>
    <property type="match status" value="2"/>
</dbReference>
<gene>
    <name evidence="6" type="ORF">BRYFOR_05649</name>
</gene>
<comment type="catalytic activity">
    <reaction evidence="1">
        <text>[protein]-peptidylproline (omega=180) = [protein]-peptidylproline (omega=0)</text>
        <dbReference type="Rhea" id="RHEA:16237"/>
        <dbReference type="Rhea" id="RHEA-COMP:10747"/>
        <dbReference type="Rhea" id="RHEA-COMP:10748"/>
        <dbReference type="ChEBI" id="CHEBI:83833"/>
        <dbReference type="ChEBI" id="CHEBI:83834"/>
        <dbReference type="EC" id="5.2.1.8"/>
    </reaction>
</comment>
<dbReference type="PANTHER" id="PTHR46512">
    <property type="entry name" value="PEPTIDYLPROLYL ISOMERASE"/>
    <property type="match status" value="1"/>
</dbReference>
<evidence type="ECO:0000256" key="2">
    <source>
        <dbReference type="ARBA" id="ARBA00013194"/>
    </source>
</evidence>
<feature type="repeat" description="TPR" evidence="5">
    <location>
        <begin position="101"/>
        <end position="134"/>
    </location>
</feature>
<dbReference type="OrthoDB" id="305319at2"/>
<dbReference type="Pfam" id="PF13174">
    <property type="entry name" value="TPR_6"/>
    <property type="match status" value="1"/>
</dbReference>
<evidence type="ECO:0000256" key="3">
    <source>
        <dbReference type="ARBA" id="ARBA00023110"/>
    </source>
</evidence>
<keyword evidence="7" id="KW-1185">Reference proteome</keyword>
<dbReference type="EC" id="5.2.1.8" evidence="2"/>
<dbReference type="SMART" id="SM00028">
    <property type="entry name" value="TPR"/>
    <property type="match status" value="6"/>
</dbReference>
<dbReference type="Pfam" id="PF13432">
    <property type="entry name" value="TPR_16"/>
    <property type="match status" value="1"/>
</dbReference>
<keyword evidence="3" id="KW-0697">Rotamase</keyword>
<dbReference type="EMBL" id="ACCL02000002">
    <property type="protein sequence ID" value="EET62614.1"/>
    <property type="molecule type" value="Genomic_DNA"/>
</dbReference>
<name>C6LAK7_9FIRM</name>
<organism evidence="6 7">
    <name type="scientific">Marvinbryantia formatexigens DSM 14469</name>
    <dbReference type="NCBI Taxonomy" id="478749"/>
    <lineage>
        <taxon>Bacteria</taxon>
        <taxon>Bacillati</taxon>
        <taxon>Bacillota</taxon>
        <taxon>Clostridia</taxon>
        <taxon>Lachnospirales</taxon>
        <taxon>Lachnospiraceae</taxon>
        <taxon>Marvinbryantia</taxon>
    </lineage>
</organism>
<dbReference type="Proteomes" id="UP000005561">
    <property type="component" value="Unassembled WGS sequence"/>
</dbReference>
<feature type="repeat" description="TPR" evidence="5">
    <location>
        <begin position="29"/>
        <end position="62"/>
    </location>
</feature>
<dbReference type="STRING" id="168384.SAMN05660368_02880"/>
<dbReference type="InterPro" id="IPR011990">
    <property type="entry name" value="TPR-like_helical_dom_sf"/>
</dbReference>
<dbReference type="AlphaFoldDB" id="C6LAK7"/>
<dbReference type="InterPro" id="IPR019734">
    <property type="entry name" value="TPR_rpt"/>
</dbReference>
<dbReference type="PROSITE" id="PS50005">
    <property type="entry name" value="TPR"/>
    <property type="match status" value="2"/>
</dbReference>
<evidence type="ECO:0000256" key="4">
    <source>
        <dbReference type="ARBA" id="ARBA00023235"/>
    </source>
</evidence>
<comment type="caution">
    <text evidence="6">The sequence shown here is derived from an EMBL/GenBank/DDBJ whole genome shotgun (WGS) entry which is preliminary data.</text>
</comment>
<dbReference type="PANTHER" id="PTHR46512:SF9">
    <property type="entry name" value="PEPTIDYLPROLYL ISOMERASE"/>
    <property type="match status" value="1"/>
</dbReference>
<dbReference type="PROSITE" id="PS51257">
    <property type="entry name" value="PROKAR_LIPOPROTEIN"/>
    <property type="match status" value="1"/>
</dbReference>
<dbReference type="Pfam" id="PF13181">
    <property type="entry name" value="TPR_8"/>
    <property type="match status" value="2"/>
</dbReference>
<evidence type="ECO:0000256" key="1">
    <source>
        <dbReference type="ARBA" id="ARBA00000971"/>
    </source>
</evidence>
<dbReference type="GO" id="GO:0003755">
    <property type="term" value="F:peptidyl-prolyl cis-trans isomerase activity"/>
    <property type="evidence" value="ECO:0007669"/>
    <property type="project" value="UniProtKB-EC"/>
</dbReference>
<keyword evidence="5" id="KW-0802">TPR repeat</keyword>
<dbReference type="eggNOG" id="COG0457">
    <property type="taxonomic scope" value="Bacteria"/>
</dbReference>